<keyword evidence="12 16" id="KW-0457">Lysine biosynthesis</keyword>
<dbReference type="EMBL" id="LR217703">
    <property type="protein sequence ID" value="VFP79752.1"/>
    <property type="molecule type" value="Genomic_DNA"/>
</dbReference>
<protein>
    <recommendedName>
        <fullName evidence="6 16">Succinyl-diaminopimelate desuccinylase</fullName>
        <shortName evidence="16">SDAP desuccinylase</shortName>
        <ecNumber evidence="5 16">3.5.1.18</ecNumber>
    </recommendedName>
    <alternativeName>
        <fullName evidence="14 16">N-succinyl-LL-2,6-diaminoheptanedioate amidohydrolase</fullName>
    </alternativeName>
</protein>
<dbReference type="InterPro" id="IPR005941">
    <property type="entry name" value="DapE_proteobac"/>
</dbReference>
<evidence type="ECO:0000256" key="14">
    <source>
        <dbReference type="ARBA" id="ARBA00031891"/>
    </source>
</evidence>
<gene>
    <name evidence="16 18" type="primary">dapE</name>
    <name evidence="18" type="ORF">ERCICUMA2628_294</name>
</gene>
<dbReference type="GO" id="GO:0009014">
    <property type="term" value="F:succinyl-diaminopimelate desuccinylase activity"/>
    <property type="evidence" value="ECO:0007669"/>
    <property type="project" value="UniProtKB-UniRule"/>
</dbReference>
<feature type="binding site" evidence="16">
    <location>
        <position position="68"/>
    </location>
    <ligand>
        <name>Zn(2+)</name>
        <dbReference type="ChEBI" id="CHEBI:29105"/>
        <label>1</label>
    </ligand>
</feature>
<evidence type="ECO:0000259" key="17">
    <source>
        <dbReference type="Pfam" id="PF07687"/>
    </source>
</evidence>
<dbReference type="PANTHER" id="PTHR43808:SF31">
    <property type="entry name" value="N-ACETYL-L-CITRULLINE DEACETYLASE"/>
    <property type="match status" value="1"/>
</dbReference>
<dbReference type="GO" id="GO:0050897">
    <property type="term" value="F:cobalt ion binding"/>
    <property type="evidence" value="ECO:0007669"/>
    <property type="project" value="UniProtKB-UniRule"/>
</dbReference>
<dbReference type="AlphaFoldDB" id="A0A451D293"/>
<keyword evidence="10 16" id="KW-0862">Zinc</keyword>
<feature type="binding site" evidence="16">
    <location>
        <position position="350"/>
    </location>
    <ligand>
        <name>Zn(2+)</name>
        <dbReference type="ChEBI" id="CHEBI:29105"/>
        <label>2</label>
    </ligand>
</feature>
<dbReference type="SUPFAM" id="SSF53187">
    <property type="entry name" value="Zn-dependent exopeptidases"/>
    <property type="match status" value="1"/>
</dbReference>
<dbReference type="GO" id="GO:0008270">
    <property type="term" value="F:zinc ion binding"/>
    <property type="evidence" value="ECO:0007669"/>
    <property type="project" value="UniProtKB-UniRule"/>
</dbReference>
<evidence type="ECO:0000313" key="19">
    <source>
        <dbReference type="Proteomes" id="UP000294412"/>
    </source>
</evidence>
<evidence type="ECO:0000256" key="5">
    <source>
        <dbReference type="ARBA" id="ARBA00011921"/>
    </source>
</evidence>
<name>A0A451D293_9GAMM</name>
<keyword evidence="9 16" id="KW-0378">Hydrolase</keyword>
<evidence type="ECO:0000256" key="16">
    <source>
        <dbReference type="HAMAP-Rule" id="MF_01690"/>
    </source>
</evidence>
<dbReference type="HAMAP" id="MF_01690">
    <property type="entry name" value="DapE"/>
    <property type="match status" value="1"/>
</dbReference>
<feature type="domain" description="Peptidase M20 dimerisation" evidence="17">
    <location>
        <begin position="177"/>
        <end position="284"/>
    </location>
</feature>
<comment type="cofactor">
    <cofactor evidence="1">
        <name>Co(2+)</name>
        <dbReference type="ChEBI" id="CHEBI:48828"/>
    </cofactor>
</comment>
<evidence type="ECO:0000256" key="4">
    <source>
        <dbReference type="ARBA" id="ARBA00011738"/>
    </source>
</evidence>
<evidence type="ECO:0000256" key="10">
    <source>
        <dbReference type="ARBA" id="ARBA00022833"/>
    </source>
</evidence>
<comment type="pathway">
    <text evidence="2 16">Amino-acid biosynthesis; L-lysine biosynthesis via DAP pathway; LL-2,6-diaminopimelate from (S)-tetrahydrodipicolinate (succinylase route): step 3/3.</text>
</comment>
<evidence type="ECO:0000256" key="11">
    <source>
        <dbReference type="ARBA" id="ARBA00022915"/>
    </source>
</evidence>
<keyword evidence="13 16" id="KW-0170">Cobalt</keyword>
<evidence type="ECO:0000256" key="8">
    <source>
        <dbReference type="ARBA" id="ARBA00022723"/>
    </source>
</evidence>
<dbReference type="GO" id="GO:0009089">
    <property type="term" value="P:lysine biosynthetic process via diaminopimelate"/>
    <property type="evidence" value="ECO:0007669"/>
    <property type="project" value="UniProtKB-UniRule"/>
</dbReference>
<evidence type="ECO:0000256" key="6">
    <source>
        <dbReference type="ARBA" id="ARBA00022391"/>
    </source>
</evidence>
<dbReference type="GO" id="GO:0008777">
    <property type="term" value="F:acetylornithine deacetylase activity"/>
    <property type="evidence" value="ECO:0007669"/>
    <property type="project" value="TreeGrafter"/>
</dbReference>
<dbReference type="InterPro" id="IPR002933">
    <property type="entry name" value="Peptidase_M20"/>
</dbReference>
<dbReference type="SUPFAM" id="SSF55031">
    <property type="entry name" value="Bacterial exopeptidase dimerisation domain"/>
    <property type="match status" value="1"/>
</dbReference>
<evidence type="ECO:0000256" key="3">
    <source>
        <dbReference type="ARBA" id="ARBA00006746"/>
    </source>
</evidence>
<keyword evidence="7 16" id="KW-0028">Amino-acid biosynthesis</keyword>
<dbReference type="PANTHER" id="PTHR43808">
    <property type="entry name" value="ACETYLORNITHINE DEACETYLASE"/>
    <property type="match status" value="1"/>
</dbReference>
<evidence type="ECO:0000256" key="15">
    <source>
        <dbReference type="ARBA" id="ARBA00051301"/>
    </source>
</evidence>
<comment type="catalytic activity">
    <reaction evidence="15 16">
        <text>N-succinyl-(2S,6S)-2,6-diaminopimelate + H2O = (2S,6S)-2,6-diaminopimelate + succinate</text>
        <dbReference type="Rhea" id="RHEA:22608"/>
        <dbReference type="ChEBI" id="CHEBI:15377"/>
        <dbReference type="ChEBI" id="CHEBI:30031"/>
        <dbReference type="ChEBI" id="CHEBI:57609"/>
        <dbReference type="ChEBI" id="CHEBI:58087"/>
        <dbReference type="EC" id="3.5.1.18"/>
    </reaction>
</comment>
<dbReference type="CDD" id="cd03891">
    <property type="entry name" value="M20_DapE_proteobac"/>
    <property type="match status" value="1"/>
</dbReference>
<evidence type="ECO:0000256" key="1">
    <source>
        <dbReference type="ARBA" id="ARBA00001941"/>
    </source>
</evidence>
<comment type="subunit">
    <text evidence="4 16">Homodimer.</text>
</comment>
<dbReference type="Proteomes" id="UP000294412">
    <property type="component" value="Chromosome"/>
</dbReference>
<sequence length="377" mass="42788">MTFDCPIISLTQQLICCPSISPYDFGCQDILIARLQAIGFTIEKMKIHDTLNFWAWRGYGDTLVFAGHTDVVPTGDHKLWAYPPFQLTMKNGILFGRGVSDMKGALASMIIAAERFVNRYSYHKGRLAFLITSDEEGSGIHGTEKVIKKLMERNENLKYCLIGEPTSTKIIGDVIKNGRRGSMTAHLNIHGIQGHIAYPHHTENPIHKAIPVLHELISTKWDKTDSLFQPTYMQIYNIQSGTGVSNITPCDCCIEFNFRFNNQLTEIMIKNQVQEILNKHHLQYTIVWKLSRQPFFTPQCYFIEKVASAVEFYTNQSPKILTTGGTSDGCFFRKIGAQVVELGLMDTTIHQINECAKISDLQLLSKIYQRIIENMII</sequence>
<dbReference type="UniPathway" id="UPA00034">
    <property type="reaction ID" value="UER00021"/>
</dbReference>
<evidence type="ECO:0000256" key="13">
    <source>
        <dbReference type="ARBA" id="ARBA00023285"/>
    </source>
</evidence>
<dbReference type="GO" id="GO:0019877">
    <property type="term" value="P:diaminopimelate biosynthetic process"/>
    <property type="evidence" value="ECO:0007669"/>
    <property type="project" value="UniProtKB-UniRule"/>
</dbReference>
<feature type="active site" description="Proton acceptor" evidence="16">
    <location>
        <position position="135"/>
    </location>
</feature>
<comment type="cofactor">
    <cofactor evidence="16">
        <name>Zn(2+)</name>
        <dbReference type="ChEBI" id="CHEBI:29105"/>
    </cofactor>
    <cofactor evidence="16">
        <name>Co(2+)</name>
        <dbReference type="ChEBI" id="CHEBI:48828"/>
    </cofactor>
    <text evidence="16">Binds 2 Zn(2+) or Co(2+) ions per subunit.</text>
</comment>
<dbReference type="OrthoDB" id="9809784at2"/>
<proteinExistence type="inferred from homology"/>
<feature type="binding site" evidence="16">
    <location>
        <position position="136"/>
    </location>
    <ligand>
        <name>Zn(2+)</name>
        <dbReference type="ChEBI" id="CHEBI:29105"/>
        <label>2</label>
    </ligand>
</feature>
<dbReference type="InterPro" id="IPR050072">
    <property type="entry name" value="Peptidase_M20A"/>
</dbReference>
<dbReference type="GO" id="GO:0006526">
    <property type="term" value="P:L-arginine biosynthetic process"/>
    <property type="evidence" value="ECO:0007669"/>
    <property type="project" value="TreeGrafter"/>
</dbReference>
<dbReference type="Pfam" id="PF07687">
    <property type="entry name" value="M20_dimer"/>
    <property type="match status" value="1"/>
</dbReference>
<dbReference type="InterPro" id="IPR011650">
    <property type="entry name" value="Peptidase_M20_dimer"/>
</dbReference>
<dbReference type="NCBIfam" id="NF009557">
    <property type="entry name" value="PRK13009.1"/>
    <property type="match status" value="1"/>
</dbReference>
<evidence type="ECO:0000256" key="9">
    <source>
        <dbReference type="ARBA" id="ARBA00022801"/>
    </source>
</evidence>
<dbReference type="Pfam" id="PF01546">
    <property type="entry name" value="Peptidase_M20"/>
    <property type="match status" value="1"/>
</dbReference>
<keyword evidence="8 16" id="KW-0479">Metal-binding</keyword>
<feature type="binding site" evidence="16">
    <location>
        <position position="101"/>
    </location>
    <ligand>
        <name>Zn(2+)</name>
        <dbReference type="ChEBI" id="CHEBI:29105"/>
        <label>2</label>
    </ligand>
</feature>
<evidence type="ECO:0000313" key="18">
    <source>
        <dbReference type="EMBL" id="VFP79752.1"/>
    </source>
</evidence>
<evidence type="ECO:0000256" key="12">
    <source>
        <dbReference type="ARBA" id="ARBA00023154"/>
    </source>
</evidence>
<evidence type="ECO:0000256" key="2">
    <source>
        <dbReference type="ARBA" id="ARBA00005130"/>
    </source>
</evidence>
<dbReference type="NCBIfam" id="TIGR01246">
    <property type="entry name" value="dapE_proteo"/>
    <property type="match status" value="1"/>
</dbReference>
<dbReference type="Gene3D" id="3.40.630.10">
    <property type="entry name" value="Zn peptidases"/>
    <property type="match status" value="2"/>
</dbReference>
<organism evidence="18 19">
    <name type="scientific">Candidatus Erwinia haradaeae</name>
    <dbReference type="NCBI Taxonomy" id="1922217"/>
    <lineage>
        <taxon>Bacteria</taxon>
        <taxon>Pseudomonadati</taxon>
        <taxon>Pseudomonadota</taxon>
        <taxon>Gammaproteobacteria</taxon>
        <taxon>Enterobacterales</taxon>
        <taxon>Erwiniaceae</taxon>
        <taxon>Erwinia</taxon>
    </lineage>
</organism>
<accession>A0A451D293</accession>
<feature type="active site" evidence="16">
    <location>
        <position position="70"/>
    </location>
</feature>
<dbReference type="InterPro" id="IPR036264">
    <property type="entry name" value="Bact_exopeptidase_dim_dom"/>
</dbReference>
<feature type="binding site" evidence="16">
    <location>
        <position position="164"/>
    </location>
    <ligand>
        <name>Zn(2+)</name>
        <dbReference type="ChEBI" id="CHEBI:29105"/>
        <label>1</label>
    </ligand>
</feature>
<dbReference type="RefSeq" id="WP_157993515.1">
    <property type="nucleotide sequence ID" value="NZ_LR217703.1"/>
</dbReference>
<keyword evidence="11 16" id="KW-0220">Diaminopimelate biosynthesis</keyword>
<reference evidence="18 19" key="1">
    <citation type="submission" date="2019-02" db="EMBL/GenBank/DDBJ databases">
        <authorList>
            <person name="Manzano-Marin A."/>
            <person name="Manzano-Marin A."/>
        </authorList>
    </citation>
    <scope>NUCLEOTIDE SEQUENCE [LARGE SCALE GENOMIC DNA]</scope>
    <source>
        <strain evidence="18 19">ErCicuneomaculata</strain>
    </source>
</reference>
<feature type="binding site" evidence="16">
    <location>
        <position position="101"/>
    </location>
    <ligand>
        <name>Zn(2+)</name>
        <dbReference type="ChEBI" id="CHEBI:29105"/>
        <label>1</label>
    </ligand>
</feature>
<comment type="similarity">
    <text evidence="3 16">Belongs to the peptidase M20A family. DapE subfamily.</text>
</comment>
<dbReference type="EC" id="3.5.1.18" evidence="5 16"/>
<evidence type="ECO:0000256" key="7">
    <source>
        <dbReference type="ARBA" id="ARBA00022605"/>
    </source>
</evidence>
<comment type="function">
    <text evidence="16">Catalyzes the hydrolysis of N-succinyl-L,L-diaminopimelic acid (SDAP), forming succinate and LL-2,6-diaminopimelate (DAP), an intermediate involved in the bacterial biosynthesis of lysine and meso-diaminopimelic acid, an essential component of bacterial cell walls.</text>
</comment>
<dbReference type="FunFam" id="3.40.630.10:FF:000005">
    <property type="entry name" value="Succinyl-diaminopimelate desuccinylase"/>
    <property type="match status" value="1"/>
</dbReference>